<dbReference type="InterPro" id="IPR006555">
    <property type="entry name" value="ATP-dep_Helicase_C"/>
</dbReference>
<proteinExistence type="predicted"/>
<keyword evidence="7" id="KW-0411">Iron-sulfur</keyword>
<dbReference type="PROSITE" id="PS51193">
    <property type="entry name" value="HELICASE_ATP_BIND_2"/>
    <property type="match status" value="1"/>
</dbReference>
<dbReference type="Gene3D" id="3.40.50.300">
    <property type="entry name" value="P-loop containing nucleotide triphosphate hydrolases"/>
    <property type="match status" value="2"/>
</dbReference>
<dbReference type="InterPro" id="IPR027417">
    <property type="entry name" value="P-loop_NTPase"/>
</dbReference>
<dbReference type="SMART" id="SM00491">
    <property type="entry name" value="HELICc2"/>
    <property type="match status" value="1"/>
</dbReference>
<evidence type="ECO:0000256" key="2">
    <source>
        <dbReference type="ARBA" id="ARBA00022741"/>
    </source>
</evidence>
<dbReference type="KEGG" id="sdeo:D0436_10315"/>
<evidence type="ECO:0000256" key="8">
    <source>
        <dbReference type="ARBA" id="ARBA00023235"/>
    </source>
</evidence>
<dbReference type="PANTHER" id="PTHR11472">
    <property type="entry name" value="DNA REPAIR DEAD HELICASE RAD3/XP-D SUBFAMILY MEMBER"/>
    <property type="match status" value="1"/>
</dbReference>
<dbReference type="InterPro" id="IPR045028">
    <property type="entry name" value="DinG/Rad3-like"/>
</dbReference>
<keyword evidence="8" id="KW-0413">Isomerase</keyword>
<organism evidence="10 11">
    <name type="scientific">Shewanella decolorationis</name>
    <dbReference type="NCBI Taxonomy" id="256839"/>
    <lineage>
        <taxon>Bacteria</taxon>
        <taxon>Pseudomonadati</taxon>
        <taxon>Pseudomonadota</taxon>
        <taxon>Gammaproteobacteria</taxon>
        <taxon>Alteromonadales</taxon>
        <taxon>Shewanellaceae</taxon>
        <taxon>Shewanella</taxon>
    </lineage>
</organism>
<sequence>MLNYQDNNPTQQHSIDIAEVKLANAKLWQAQSQQLYTTLSQAIAGFKSRAGQQQIVELCANNSAQHGQLVVEAGTGVGKTFGYILGHLPAILQNEQRLLISTNTITLQNQLMEKDLPQLLAILAPELTYTIAKSGSRYLCPAKVRSLLTKTEKNTDADSTDDMFDSASPVNMSSAQLQCLKEVYTLFTEGNFAGDLDQLQVANAPQYQKLLNRDQQRCPGQRGCSDGKQCPFYLQREKISKTDIVVTNHAFLVNVLMHDSNAFGDLTNTMLVLDEAHHLPKVIRDVNQAELDLSQAAEIADQFDKLEKASNKLIKTQPALFDDINKFTTSIQRLKPAITDFCEQLQQLNEHMSLNFMAYRGKKQNSFDDIEQWLMSYAPMPISFVTPLLNLYQSCATARTYVEQLNGQFRQQLDNKDIPQAAENACNRWLQSSANLLAMVAQAHHCLDYYYQFTNQQTEDQRLDVGIARWVKNDAATDKITLLANVIDVSQHFQLRIAQAFKSQVLTSATLKTLGSFNHINRQLGINSETSIHADIPSDFNYRHAFLSWAPSNAPEPNNEHFIGYLTQQIMELTQRHSAILVIFTAHNMLESTFNLMPTALKQQILCQDKRSKSELIQEHKRRIDAGQTSILFGVDSLSEGLDLQGKYLTGVVIAKLPFPSLSEPLINYEKITLDARGINSFAQMMVPECSRKLIQSVGRLIRSEQDWGEVFIADRRIQPRPFSNYYGNILLNALPIFQQGVR</sequence>
<evidence type="ECO:0000256" key="1">
    <source>
        <dbReference type="ARBA" id="ARBA00022723"/>
    </source>
</evidence>
<dbReference type="SUPFAM" id="SSF52540">
    <property type="entry name" value="P-loop containing nucleoside triphosphate hydrolases"/>
    <property type="match status" value="1"/>
</dbReference>
<keyword evidence="3" id="KW-0378">Hydrolase</keyword>
<dbReference type="GO" id="GO:0046872">
    <property type="term" value="F:metal ion binding"/>
    <property type="evidence" value="ECO:0007669"/>
    <property type="project" value="UniProtKB-KW"/>
</dbReference>
<feature type="domain" description="Helicase ATP-binding" evidence="9">
    <location>
        <begin position="38"/>
        <end position="323"/>
    </location>
</feature>
<dbReference type="GO" id="GO:0009432">
    <property type="term" value="P:SOS response"/>
    <property type="evidence" value="ECO:0007669"/>
    <property type="project" value="TreeGrafter"/>
</dbReference>
<dbReference type="AlphaFoldDB" id="A0A5B8QXW6"/>
<dbReference type="GO" id="GO:0006281">
    <property type="term" value="P:DNA repair"/>
    <property type="evidence" value="ECO:0007669"/>
    <property type="project" value="TreeGrafter"/>
</dbReference>
<keyword evidence="6" id="KW-0408">Iron</keyword>
<dbReference type="RefSeq" id="WP_164717950.1">
    <property type="nucleotide sequence ID" value="NZ_CP031775.2"/>
</dbReference>
<dbReference type="GO" id="GO:0033677">
    <property type="term" value="F:DNA/RNA helicase activity"/>
    <property type="evidence" value="ECO:0007669"/>
    <property type="project" value="TreeGrafter"/>
</dbReference>
<keyword evidence="2" id="KW-0547">Nucleotide-binding</keyword>
<accession>A0A5B8QXW6</accession>
<dbReference type="InterPro" id="IPR010614">
    <property type="entry name" value="RAD3-like_helicase_DEAD"/>
</dbReference>
<dbReference type="GO" id="GO:0016818">
    <property type="term" value="F:hydrolase activity, acting on acid anhydrides, in phosphorus-containing anhydrides"/>
    <property type="evidence" value="ECO:0007669"/>
    <property type="project" value="InterPro"/>
</dbReference>
<evidence type="ECO:0000256" key="5">
    <source>
        <dbReference type="ARBA" id="ARBA00022840"/>
    </source>
</evidence>
<dbReference type="GO" id="GO:0051539">
    <property type="term" value="F:4 iron, 4 sulfur cluster binding"/>
    <property type="evidence" value="ECO:0007669"/>
    <property type="project" value="TreeGrafter"/>
</dbReference>
<protein>
    <submittedName>
        <fullName evidence="10">DEAD/DEAH box helicase family protein</fullName>
    </submittedName>
</protein>
<evidence type="ECO:0000313" key="10">
    <source>
        <dbReference type="EMBL" id="QDZ90829.2"/>
    </source>
</evidence>
<gene>
    <name evidence="10" type="ORF">D0436_10315</name>
</gene>
<dbReference type="GO" id="GO:0003677">
    <property type="term" value="F:DNA binding"/>
    <property type="evidence" value="ECO:0007669"/>
    <property type="project" value="InterPro"/>
</dbReference>
<evidence type="ECO:0000313" key="11">
    <source>
        <dbReference type="Proteomes" id="UP000321124"/>
    </source>
</evidence>
<reference evidence="10 11" key="1">
    <citation type="journal article" date="2019" name="Ecotoxicol. Environ. Saf.">
        <title>Microbial characterization of heavy metal resistant bacterial strains isolated from an electroplating wastewater treatment plant.</title>
        <authorList>
            <person name="Cai X."/>
            <person name="Zheng X."/>
            <person name="Zhang D."/>
            <person name="Iqbal W."/>
            <person name="Liu C."/>
            <person name="Yang B."/>
            <person name="Zhao X."/>
            <person name="Lu X."/>
            <person name="Mao Y."/>
        </authorList>
    </citation>
    <scope>NUCLEOTIDE SEQUENCE [LARGE SCALE GENOMIC DNA]</scope>
    <source>
        <strain evidence="10 11">Ni1-3</strain>
    </source>
</reference>
<evidence type="ECO:0000256" key="6">
    <source>
        <dbReference type="ARBA" id="ARBA00023004"/>
    </source>
</evidence>
<dbReference type="PANTHER" id="PTHR11472:SF59">
    <property type="entry name" value="ATP-DEPENDENT DNA HELICASE DING"/>
    <property type="match status" value="1"/>
</dbReference>
<keyword evidence="4 10" id="KW-0347">Helicase</keyword>
<evidence type="ECO:0000256" key="3">
    <source>
        <dbReference type="ARBA" id="ARBA00022801"/>
    </source>
</evidence>
<evidence type="ECO:0000256" key="7">
    <source>
        <dbReference type="ARBA" id="ARBA00023014"/>
    </source>
</evidence>
<dbReference type="Pfam" id="PF06733">
    <property type="entry name" value="DEAD_2"/>
    <property type="match status" value="1"/>
</dbReference>
<name>A0A5B8QXW6_9GAMM</name>
<dbReference type="GO" id="GO:0003678">
    <property type="term" value="F:DNA helicase activity"/>
    <property type="evidence" value="ECO:0007669"/>
    <property type="project" value="InterPro"/>
</dbReference>
<dbReference type="GO" id="GO:0005524">
    <property type="term" value="F:ATP binding"/>
    <property type="evidence" value="ECO:0007669"/>
    <property type="project" value="UniProtKB-KW"/>
</dbReference>
<dbReference type="EMBL" id="CP031775">
    <property type="protein sequence ID" value="QDZ90829.2"/>
    <property type="molecule type" value="Genomic_DNA"/>
</dbReference>
<keyword evidence="1" id="KW-0479">Metal-binding</keyword>
<evidence type="ECO:0000259" key="9">
    <source>
        <dbReference type="PROSITE" id="PS51193"/>
    </source>
</evidence>
<dbReference type="InterPro" id="IPR014013">
    <property type="entry name" value="Helic_SF1/SF2_ATP-bd_DinG/Rad3"/>
</dbReference>
<keyword evidence="5" id="KW-0067">ATP-binding</keyword>
<dbReference type="Proteomes" id="UP000321124">
    <property type="component" value="Chromosome"/>
</dbReference>
<dbReference type="Pfam" id="PF13307">
    <property type="entry name" value="Helicase_C_2"/>
    <property type="match status" value="1"/>
</dbReference>
<evidence type="ECO:0000256" key="4">
    <source>
        <dbReference type="ARBA" id="ARBA00022806"/>
    </source>
</evidence>